<gene>
    <name evidence="1" type="ORF">EHSB41UT_03340</name>
</gene>
<evidence type="ECO:0008006" key="3">
    <source>
        <dbReference type="Google" id="ProtNLM"/>
    </source>
</evidence>
<evidence type="ECO:0000313" key="2">
    <source>
        <dbReference type="Proteomes" id="UP000196573"/>
    </source>
</evidence>
<reference evidence="1 2" key="1">
    <citation type="submission" date="2017-03" db="EMBL/GenBank/DDBJ databases">
        <authorList>
            <person name="Afonso C.L."/>
            <person name="Miller P.J."/>
            <person name="Scott M.A."/>
            <person name="Spackman E."/>
            <person name="Goraichik I."/>
            <person name="Dimitrov K.M."/>
            <person name="Suarez D.L."/>
            <person name="Swayne D.E."/>
        </authorList>
    </citation>
    <scope>NUCLEOTIDE SEQUENCE [LARGE SCALE GENOMIC DNA]</scope>
    <source>
        <strain evidence="1">SB41UT1</strain>
    </source>
</reference>
<accession>A0A1X7AN86</accession>
<protein>
    <recommendedName>
        <fullName evidence="3">DUF2059 domain-containing protein</fullName>
    </recommendedName>
</protein>
<keyword evidence="2" id="KW-1185">Reference proteome</keyword>
<sequence>MLAQLKGRLPFLTAVTAFSFLLTVLFSFQARAVSPETQKIYDLSGLEQQFAFLSHTFTQEGLRMGRNELPDNDMNRVMLERLEAGLQKKYAPEKLRMAVLKVLNQELDATMTATIISMMEGAVWRRAVELEKRANDPANQKELEKYVSVRLQSELPRQVRLDLIRELVDRSQAVDLTTELMISGSLGAAGILMGEGEIPPQFEEGIRQQMTGMRSEYEEMVIRQFLYTYRYMSDEQLREYVSYYRTPAVQNLNKAVSLALTEAMR</sequence>
<dbReference type="Proteomes" id="UP000196573">
    <property type="component" value="Unassembled WGS sequence"/>
</dbReference>
<dbReference type="EMBL" id="FWPT01000008">
    <property type="protein sequence ID" value="SMA49552.1"/>
    <property type="molecule type" value="Genomic_DNA"/>
</dbReference>
<dbReference type="AlphaFoldDB" id="A0A1X7AN86"/>
<dbReference type="RefSeq" id="WP_415837459.1">
    <property type="nucleotide sequence ID" value="NZ_CBCSCN010000010.1"/>
</dbReference>
<proteinExistence type="predicted"/>
<name>A0A1X7AN86_9GAMM</name>
<organism evidence="1 2">
    <name type="scientific">Parendozoicomonas haliclonae</name>
    <dbReference type="NCBI Taxonomy" id="1960125"/>
    <lineage>
        <taxon>Bacteria</taxon>
        <taxon>Pseudomonadati</taxon>
        <taxon>Pseudomonadota</taxon>
        <taxon>Gammaproteobacteria</taxon>
        <taxon>Oceanospirillales</taxon>
        <taxon>Endozoicomonadaceae</taxon>
        <taxon>Parendozoicomonas</taxon>
    </lineage>
</organism>
<evidence type="ECO:0000313" key="1">
    <source>
        <dbReference type="EMBL" id="SMA49552.1"/>
    </source>
</evidence>